<dbReference type="SMART" id="SM00421">
    <property type="entry name" value="HTH_LUXR"/>
    <property type="match status" value="1"/>
</dbReference>
<dbReference type="PROSITE" id="PS00622">
    <property type="entry name" value="HTH_LUXR_1"/>
    <property type="match status" value="1"/>
</dbReference>
<dbReference type="PRINTS" id="PR00038">
    <property type="entry name" value="HTHLUXR"/>
</dbReference>
<dbReference type="PANTHER" id="PTHR44688">
    <property type="entry name" value="DNA-BINDING TRANSCRIPTIONAL ACTIVATOR DEVR_DOSR"/>
    <property type="match status" value="1"/>
</dbReference>
<keyword evidence="3" id="KW-0804">Transcription</keyword>
<proteinExistence type="predicted"/>
<evidence type="ECO:0000313" key="7">
    <source>
        <dbReference type="Proteomes" id="UP000766570"/>
    </source>
</evidence>
<dbReference type="Gene3D" id="1.10.10.10">
    <property type="entry name" value="Winged helix-like DNA-binding domain superfamily/Winged helix DNA-binding domain"/>
    <property type="match status" value="1"/>
</dbReference>
<evidence type="ECO:0000256" key="3">
    <source>
        <dbReference type="ARBA" id="ARBA00023163"/>
    </source>
</evidence>
<evidence type="ECO:0000256" key="4">
    <source>
        <dbReference type="SAM" id="MobiDB-lite"/>
    </source>
</evidence>
<dbReference type="EMBL" id="JAGIOE010000001">
    <property type="protein sequence ID" value="MBP2374937.1"/>
    <property type="molecule type" value="Genomic_DNA"/>
</dbReference>
<sequence length="285" mass="30585">MDRADRLRERWLDTAAGILQETNPGAARKLLHDALLESFRAFAAVRAPLAARGGTSAVAIFGHYPVLDSAAWELAAQRAGADHPMFAYHNATADPAPVTLLEVCERGWAVSEFADSMIERLGVGRHQLSLPLGTAGTQSATYGFVSDGTYRERDLESARFLQPIVRGLDAHIHLLDSLLPGPAPEAEPERPLTARELLVLVLVARGCTAHGIAARLGVSHRTVHKHQENLYRKLGAVDRLSAVLRAQQCGLLPLQPAGADDRPGGYPGNSHTPLDTASPSAWPSS</sequence>
<keyword evidence="7" id="KW-1185">Reference proteome</keyword>
<dbReference type="SUPFAM" id="SSF46894">
    <property type="entry name" value="C-terminal effector domain of the bipartite response regulators"/>
    <property type="match status" value="1"/>
</dbReference>
<dbReference type="PROSITE" id="PS50043">
    <property type="entry name" value="HTH_LUXR_2"/>
    <property type="match status" value="1"/>
</dbReference>
<feature type="domain" description="HTH luxR-type" evidence="5">
    <location>
        <begin position="185"/>
        <end position="250"/>
    </location>
</feature>
<protein>
    <submittedName>
        <fullName evidence="6">DNA-binding CsgD family transcriptional regulator</fullName>
    </submittedName>
</protein>
<dbReference type="InterPro" id="IPR036388">
    <property type="entry name" value="WH-like_DNA-bd_sf"/>
</dbReference>
<evidence type="ECO:0000313" key="6">
    <source>
        <dbReference type="EMBL" id="MBP2374937.1"/>
    </source>
</evidence>
<dbReference type="InterPro" id="IPR000792">
    <property type="entry name" value="Tscrpt_reg_LuxR_C"/>
</dbReference>
<keyword evidence="1" id="KW-0805">Transcription regulation</keyword>
<keyword evidence="2 6" id="KW-0238">DNA-binding</keyword>
<dbReference type="Pfam" id="PF00196">
    <property type="entry name" value="GerE"/>
    <property type="match status" value="1"/>
</dbReference>
<reference evidence="6 7" key="1">
    <citation type="submission" date="2021-03" db="EMBL/GenBank/DDBJ databases">
        <title>Sequencing the genomes of 1000 actinobacteria strains.</title>
        <authorList>
            <person name="Klenk H.-P."/>
        </authorList>
    </citation>
    <scope>NUCLEOTIDE SEQUENCE [LARGE SCALE GENOMIC DNA]</scope>
    <source>
        <strain evidence="6 7">DSM 15454</strain>
    </source>
</reference>
<dbReference type="CDD" id="cd06170">
    <property type="entry name" value="LuxR_C_like"/>
    <property type="match status" value="1"/>
</dbReference>
<gene>
    <name evidence="6" type="ORF">JOF46_002849</name>
</gene>
<accession>A0ABS4WFG5</accession>
<dbReference type="PANTHER" id="PTHR44688:SF16">
    <property type="entry name" value="DNA-BINDING TRANSCRIPTIONAL ACTIVATOR DEVR_DOSR"/>
    <property type="match status" value="1"/>
</dbReference>
<name>A0ABS4WFG5_9MICC</name>
<organism evidence="6 7">
    <name type="scientific">Paeniglutamicibacter psychrophenolicus</name>
    <dbReference type="NCBI Taxonomy" id="257454"/>
    <lineage>
        <taxon>Bacteria</taxon>
        <taxon>Bacillati</taxon>
        <taxon>Actinomycetota</taxon>
        <taxon>Actinomycetes</taxon>
        <taxon>Micrococcales</taxon>
        <taxon>Micrococcaceae</taxon>
        <taxon>Paeniglutamicibacter</taxon>
    </lineage>
</organism>
<comment type="caution">
    <text evidence="6">The sequence shown here is derived from an EMBL/GenBank/DDBJ whole genome shotgun (WGS) entry which is preliminary data.</text>
</comment>
<dbReference type="Proteomes" id="UP000766570">
    <property type="component" value="Unassembled WGS sequence"/>
</dbReference>
<dbReference type="GO" id="GO:0003677">
    <property type="term" value="F:DNA binding"/>
    <property type="evidence" value="ECO:0007669"/>
    <property type="project" value="UniProtKB-KW"/>
</dbReference>
<evidence type="ECO:0000259" key="5">
    <source>
        <dbReference type="PROSITE" id="PS50043"/>
    </source>
</evidence>
<feature type="compositionally biased region" description="Polar residues" evidence="4">
    <location>
        <begin position="269"/>
        <end position="285"/>
    </location>
</feature>
<dbReference type="RefSeq" id="WP_209908117.1">
    <property type="nucleotide sequence ID" value="NZ_BAAAMI010000008.1"/>
</dbReference>
<evidence type="ECO:0000256" key="1">
    <source>
        <dbReference type="ARBA" id="ARBA00023015"/>
    </source>
</evidence>
<dbReference type="InterPro" id="IPR016032">
    <property type="entry name" value="Sig_transdc_resp-reg_C-effctor"/>
</dbReference>
<feature type="region of interest" description="Disordered" evidence="4">
    <location>
        <begin position="254"/>
        <end position="285"/>
    </location>
</feature>
<evidence type="ECO:0000256" key="2">
    <source>
        <dbReference type="ARBA" id="ARBA00023125"/>
    </source>
</evidence>